<dbReference type="Pfam" id="PF07715">
    <property type="entry name" value="Plug"/>
    <property type="match status" value="1"/>
</dbReference>
<feature type="domain" description="TonB-dependent receptor-like beta-barrel" evidence="10">
    <location>
        <begin position="455"/>
        <end position="1019"/>
    </location>
</feature>
<evidence type="ECO:0000256" key="3">
    <source>
        <dbReference type="ARBA" id="ARBA00022452"/>
    </source>
</evidence>
<dbReference type="Gene3D" id="2.170.130.10">
    <property type="entry name" value="TonB-dependent receptor, plug domain"/>
    <property type="match status" value="1"/>
</dbReference>
<comment type="similarity">
    <text evidence="8 9">Belongs to the TonB-dependent receptor family.</text>
</comment>
<evidence type="ECO:0000259" key="10">
    <source>
        <dbReference type="Pfam" id="PF00593"/>
    </source>
</evidence>
<feature type="domain" description="TonB-dependent receptor plug" evidence="11">
    <location>
        <begin position="80"/>
        <end position="200"/>
    </location>
</feature>
<dbReference type="KEGG" id="cna:AB433_13835"/>
<evidence type="ECO:0000256" key="7">
    <source>
        <dbReference type="ARBA" id="ARBA00023237"/>
    </source>
</evidence>
<evidence type="ECO:0000313" key="13">
    <source>
        <dbReference type="Proteomes" id="UP000035287"/>
    </source>
</evidence>
<dbReference type="PATRIC" id="fig|1348774.3.peg.2909"/>
<gene>
    <name evidence="12" type="ORF">AB433_13835</name>
</gene>
<accession>A0A0G3XJK6</accession>
<dbReference type="Pfam" id="PF00593">
    <property type="entry name" value="TonB_dep_Rec_b-barrel"/>
    <property type="match status" value="1"/>
</dbReference>
<name>A0A0G3XJK6_9SPHN</name>
<keyword evidence="7 8" id="KW-0998">Cell outer membrane</keyword>
<dbReference type="InterPro" id="IPR012910">
    <property type="entry name" value="Plug_dom"/>
</dbReference>
<dbReference type="EMBL" id="CP011770">
    <property type="protein sequence ID" value="AKM10801.1"/>
    <property type="molecule type" value="Genomic_DNA"/>
</dbReference>
<dbReference type="PANTHER" id="PTHR47234:SF1">
    <property type="entry name" value="TONB-DEPENDENT RECEPTOR"/>
    <property type="match status" value="1"/>
</dbReference>
<proteinExistence type="inferred from homology"/>
<keyword evidence="13" id="KW-1185">Reference proteome</keyword>
<dbReference type="PROSITE" id="PS52016">
    <property type="entry name" value="TONB_DEPENDENT_REC_3"/>
    <property type="match status" value="1"/>
</dbReference>
<reference evidence="12 13" key="1">
    <citation type="submission" date="2015-06" db="EMBL/GenBank/DDBJ databases">
        <authorList>
            <person name="Zeng Y."/>
            <person name="Huang Y."/>
        </authorList>
    </citation>
    <scope>NUCLEOTIDE SEQUENCE [LARGE SCALE GENOMIC DNA]</scope>
    <source>
        <strain evidence="12 13">PQ-2</strain>
    </source>
</reference>
<dbReference type="GO" id="GO:0009279">
    <property type="term" value="C:cell outer membrane"/>
    <property type="evidence" value="ECO:0007669"/>
    <property type="project" value="UniProtKB-SubCell"/>
</dbReference>
<dbReference type="SUPFAM" id="SSF56935">
    <property type="entry name" value="Porins"/>
    <property type="match status" value="1"/>
</dbReference>
<protein>
    <submittedName>
        <fullName evidence="12">Uncharacterized protein</fullName>
    </submittedName>
</protein>
<dbReference type="Proteomes" id="UP000035287">
    <property type="component" value="Chromosome"/>
</dbReference>
<evidence type="ECO:0000256" key="1">
    <source>
        <dbReference type="ARBA" id="ARBA00004571"/>
    </source>
</evidence>
<evidence type="ECO:0000256" key="2">
    <source>
        <dbReference type="ARBA" id="ARBA00022448"/>
    </source>
</evidence>
<dbReference type="InterPro" id="IPR037066">
    <property type="entry name" value="Plug_dom_sf"/>
</dbReference>
<comment type="subcellular location">
    <subcellularLocation>
        <location evidence="1 8">Cell outer membrane</location>
        <topology evidence="1 8">Multi-pass membrane protein</topology>
    </subcellularLocation>
</comment>
<dbReference type="STRING" id="1348774.AB433_13835"/>
<evidence type="ECO:0000259" key="11">
    <source>
        <dbReference type="Pfam" id="PF07715"/>
    </source>
</evidence>
<evidence type="ECO:0000256" key="8">
    <source>
        <dbReference type="PROSITE-ProRule" id="PRU01360"/>
    </source>
</evidence>
<keyword evidence="2 8" id="KW-0813">Transport</keyword>
<organism evidence="12 13">
    <name type="scientific">Croceicoccus naphthovorans</name>
    <dbReference type="NCBI Taxonomy" id="1348774"/>
    <lineage>
        <taxon>Bacteria</taxon>
        <taxon>Pseudomonadati</taxon>
        <taxon>Pseudomonadota</taxon>
        <taxon>Alphaproteobacteria</taxon>
        <taxon>Sphingomonadales</taxon>
        <taxon>Erythrobacteraceae</taxon>
        <taxon>Croceicoccus</taxon>
    </lineage>
</organism>
<dbReference type="InterPro" id="IPR036942">
    <property type="entry name" value="Beta-barrel_TonB_sf"/>
</dbReference>
<keyword evidence="3 8" id="KW-1134">Transmembrane beta strand</keyword>
<evidence type="ECO:0000256" key="6">
    <source>
        <dbReference type="ARBA" id="ARBA00023136"/>
    </source>
</evidence>
<dbReference type="AlphaFoldDB" id="A0A0G3XJK6"/>
<keyword evidence="6 8" id="KW-0472">Membrane</keyword>
<evidence type="ECO:0000256" key="4">
    <source>
        <dbReference type="ARBA" id="ARBA00022692"/>
    </source>
</evidence>
<keyword evidence="5 9" id="KW-0798">TonB box</keyword>
<dbReference type="InterPro" id="IPR000531">
    <property type="entry name" value="Beta-barrel_TonB"/>
</dbReference>
<dbReference type="PANTHER" id="PTHR47234">
    <property type="match status" value="1"/>
</dbReference>
<sequence>MKINTIATRGKSAMLGGAGVIALSIAAFAAPASAQDGITDCADLDGDGVCDPASTGINADASTAEPGTIVVTGSRVRRDNFDTPNQVNVITREDAILSGATSTAEVLQNSSVTSGTAQINGSFLGYVSEGGTGANTVGLRGFGSARTLTLLNGRRLAPAGVGPELVAADLNVLPSAVVQRIEVLREGASSVYGSDAIAGVINVITDTKVDGLTLDGFTDQPIAHGGGGRTYRLSATAGKTFDRGYITGSVEYRERTGLQLNDRDSIGNCPRNLFYDPETGEEIGQIDPNTGELQCFPYTTDGGSGTASGYGIFYTFSGSGRLTYDEDGNISVVNGRDRVGPNPIQYKDDIIAPVKTLTGYLAAGYEIEALGDAEIYTEALFTRRKSSYSYSRQLSIDFNSLDLSTIEIYGGSYDGTPLSEYGYPTSPFFPNVLADAGVIAFTPFIQPNRLSKSKQEVDFMRWNGGLRGTLFGDWRYDANLQLSKTKGTAGQPQVTIDRFNNALSTVIAPDGTPAALTVSPVEGQAGFGNTYTCTSNVDDEGNFIAGSTCVPIDLMGLAALRNGAIPDNQYNYLYQYDEGVSKFRQITASFIVDGPLFELPGGTVNVALGFEHREDKINDVPSADTISGNVYRFSTRGITKGKDNVDEVFGEINLPLISDKPFARLLELSASGRYTNYASFGSDFTYHLNGQWAPNDIIRFRANYGTSFRAPNLFEQNVADQSGFYGSGVDPCNDFAGRYSPGDTIYDNCLAVLTPILGVDDPETPDVVEGALAFLSTSGPEVITQGNASTLDAETSTSYGIGGVLTIPLGSTDFSFAVDYWNVKVKGEVATLGNLILSRCYEAEDFPDNYYCNLIGDRLPASDSQRGNLDTFFNPYLNVALRQSEGIDFDARLATDLAGGELVIRSTATRMLHQYYQSFEESEPFDYNGTLGTQGYNAGPKWVGDLNFKYTFPSGNFVVNYGVDFVGPQDSSIFGEGEVASFLGEVALDLKAKSYFEHGISMQWKIQDLGQFTLGMNNIFNAKPPIISDCPSSGCSYPRVGNRFNSSAYDLIGRSLFLNVTRTF</sequence>
<evidence type="ECO:0000256" key="5">
    <source>
        <dbReference type="ARBA" id="ARBA00023077"/>
    </source>
</evidence>
<dbReference type="InterPro" id="IPR039426">
    <property type="entry name" value="TonB-dep_rcpt-like"/>
</dbReference>
<dbReference type="RefSeq" id="WP_047821787.1">
    <property type="nucleotide sequence ID" value="NZ_CP011770.1"/>
</dbReference>
<evidence type="ECO:0000313" key="12">
    <source>
        <dbReference type="EMBL" id="AKM10801.1"/>
    </source>
</evidence>
<keyword evidence="4 8" id="KW-0812">Transmembrane</keyword>
<dbReference type="Gene3D" id="2.40.170.20">
    <property type="entry name" value="TonB-dependent receptor, beta-barrel domain"/>
    <property type="match status" value="1"/>
</dbReference>
<evidence type="ECO:0000256" key="9">
    <source>
        <dbReference type="RuleBase" id="RU003357"/>
    </source>
</evidence>